<dbReference type="EMBL" id="JAZKLI010000001">
    <property type="protein sequence ID" value="MEE9685107.1"/>
    <property type="molecule type" value="Genomic_DNA"/>
</dbReference>
<dbReference type="InterPro" id="IPR036388">
    <property type="entry name" value="WH-like_DNA-bd_sf"/>
</dbReference>
<dbReference type="PRINTS" id="PR00038">
    <property type="entry name" value="HTHLUXR"/>
</dbReference>
<sequence>MMNDFMENIKISSDNYYYRLGIYHLLDEIYHLDSSMNTNAESRELKASVVIFRENAVTLQYHTSSHFIEHGNNNVCSLDIPFICSDLNLDEIRIKLEKIALITRLPYFQCDIKTLYLRLGIKEYQQLSSMEYTVLRYYGKGFGPQDIALKLDCSEKNVNTHCRNAMRKMGMLKKMELYHYASVIASNDGRERITLCL</sequence>
<protein>
    <submittedName>
        <fullName evidence="3">LuxR C-terminal-related transcriptional regulator</fullName>
    </submittedName>
</protein>
<dbReference type="RefSeq" id="WP_331390246.1">
    <property type="nucleotide sequence ID" value="NZ_JAZKLB010000001.1"/>
</dbReference>
<accession>A0ABU7UDU5</accession>
<dbReference type="Proteomes" id="UP001335910">
    <property type="component" value="Unassembled WGS sequence"/>
</dbReference>
<proteinExistence type="predicted"/>
<dbReference type="Gene3D" id="1.10.10.10">
    <property type="entry name" value="Winged helix-like DNA-binding domain superfamily/Winged helix DNA-binding domain"/>
    <property type="match status" value="1"/>
</dbReference>
<evidence type="ECO:0000313" key="3">
    <source>
        <dbReference type="EMBL" id="MEE9685107.1"/>
    </source>
</evidence>
<dbReference type="SUPFAM" id="SSF46894">
    <property type="entry name" value="C-terminal effector domain of the bipartite response regulators"/>
    <property type="match status" value="1"/>
</dbReference>
<keyword evidence="1" id="KW-0238">DNA-binding</keyword>
<dbReference type="PROSITE" id="PS50043">
    <property type="entry name" value="HTH_LUXR_2"/>
    <property type="match status" value="1"/>
</dbReference>
<dbReference type="SMART" id="SM00421">
    <property type="entry name" value="HTH_LUXR"/>
    <property type="match status" value="1"/>
</dbReference>
<evidence type="ECO:0000313" key="4">
    <source>
        <dbReference type="Proteomes" id="UP001335910"/>
    </source>
</evidence>
<evidence type="ECO:0000259" key="2">
    <source>
        <dbReference type="PROSITE" id="PS50043"/>
    </source>
</evidence>
<gene>
    <name evidence="3" type="ORF">V4839_16730</name>
</gene>
<dbReference type="InterPro" id="IPR016032">
    <property type="entry name" value="Sig_transdc_resp-reg_C-effctor"/>
</dbReference>
<keyword evidence="4" id="KW-1185">Reference proteome</keyword>
<dbReference type="Pfam" id="PF00196">
    <property type="entry name" value="GerE"/>
    <property type="match status" value="1"/>
</dbReference>
<name>A0ABU7UDU5_LELAM</name>
<reference evidence="3 4" key="1">
    <citation type="submission" date="2023-10" db="EMBL/GenBank/DDBJ databases">
        <title>Wastewater isolates of ESBL- and carbapenemase-producing Gram-negative bacteria from New Zealand.</title>
        <authorList>
            <person name="Straub C."/>
            <person name="Weaver L."/>
            <person name="Cornelius A."/>
            <person name="Mcgill E."/>
            <person name="Dyet K."/>
            <person name="White L."/>
            <person name="Pattis I."/>
        </authorList>
    </citation>
    <scope>NUCLEOTIDE SEQUENCE [LARGE SCALE GENOMIC DNA]</scope>
    <source>
        <strain evidence="3 4">ESBL35</strain>
    </source>
</reference>
<evidence type="ECO:0000256" key="1">
    <source>
        <dbReference type="ARBA" id="ARBA00023125"/>
    </source>
</evidence>
<feature type="domain" description="HTH luxR-type" evidence="2">
    <location>
        <begin position="120"/>
        <end position="185"/>
    </location>
</feature>
<comment type="caution">
    <text evidence="3">The sequence shown here is derived from an EMBL/GenBank/DDBJ whole genome shotgun (WGS) entry which is preliminary data.</text>
</comment>
<organism evidence="3 4">
    <name type="scientific">Lelliottia amnigena</name>
    <name type="common">Enterobacter amnigenus</name>
    <dbReference type="NCBI Taxonomy" id="61646"/>
    <lineage>
        <taxon>Bacteria</taxon>
        <taxon>Pseudomonadati</taxon>
        <taxon>Pseudomonadota</taxon>
        <taxon>Gammaproteobacteria</taxon>
        <taxon>Enterobacterales</taxon>
        <taxon>Enterobacteriaceae</taxon>
        <taxon>Lelliottia</taxon>
    </lineage>
</organism>
<dbReference type="InterPro" id="IPR000792">
    <property type="entry name" value="Tscrpt_reg_LuxR_C"/>
</dbReference>
<dbReference type="CDD" id="cd06170">
    <property type="entry name" value="LuxR_C_like"/>
    <property type="match status" value="1"/>
</dbReference>